<dbReference type="AlphaFoldDB" id="A0A9N8VX63"/>
<dbReference type="PANTHER" id="PTHR24418">
    <property type="entry name" value="TYROSINE-PROTEIN KINASE"/>
    <property type="match status" value="1"/>
</dbReference>
<dbReference type="OrthoDB" id="5979581at2759"/>
<dbReference type="Gene3D" id="1.10.510.10">
    <property type="entry name" value="Transferase(Phosphotransferase) domain 1"/>
    <property type="match status" value="2"/>
</dbReference>
<feature type="domain" description="Protein kinase" evidence="4">
    <location>
        <begin position="228"/>
        <end position="517"/>
    </location>
</feature>
<dbReference type="InterPro" id="IPR017441">
    <property type="entry name" value="Protein_kinase_ATP_BS"/>
</dbReference>
<proteinExistence type="predicted"/>
<dbReference type="InterPro" id="IPR000719">
    <property type="entry name" value="Prot_kinase_dom"/>
</dbReference>
<dbReference type="PROSITE" id="PS50011">
    <property type="entry name" value="PROTEIN_KINASE_DOM"/>
    <property type="match status" value="1"/>
</dbReference>
<evidence type="ECO:0000256" key="1">
    <source>
        <dbReference type="ARBA" id="ARBA00022741"/>
    </source>
</evidence>
<gene>
    <name evidence="5" type="ORF">AMORRO_LOCUS1513</name>
</gene>
<evidence type="ECO:0000313" key="6">
    <source>
        <dbReference type="Proteomes" id="UP000789342"/>
    </source>
</evidence>
<sequence>MYHGRKNNVVECEGCNKLIKSETRWCKHCNSKHFKAEFSNWTSDNAAIDKFIQKSQLAAERHEHVLEWVDYTKFTFLRKVDFSINKEAYWEDGYAINWNSELNKWNRSGRQRVKLITNYCEKYLISSFLKSELELVKSNSSKRLIYGLTRDPESMNYAVIEKLVELCPSCNKKWMSPRWCRGCYSNRFKSERSNWTSGNSDIDEFIYKTQITAEFPEQVLEWIPETRLSELNQIGRGGYGTVFKSYSKVGRIRKWNPKANKWDRDEPMWVALKYITEEENSITEFLKEVNALHECLKINLYSLDCYGITRHPETKKYLIAMRFVEEGDLRAYLSSNFANSTWVDRLDRLWSFAIDLRSLHAANLVHRDLHAGNMLFGKNRRNFISDLGLACEDGQTMKDLVYDIYCGLRPPVIKGTPESYVQLMMQCWDPDPEKRPTAHILAETLEQWILIISKDASENLTDNEIKIRNQFKLAEEERKKNPFPVVPYFELKTHPLAHYTSRVISRITASRQFDRIK</sequence>
<evidence type="ECO:0000313" key="5">
    <source>
        <dbReference type="EMBL" id="CAG8463456.1"/>
    </source>
</evidence>
<keyword evidence="2 3" id="KW-0067">ATP-binding</keyword>
<dbReference type="InterPro" id="IPR011009">
    <property type="entry name" value="Kinase-like_dom_sf"/>
</dbReference>
<evidence type="ECO:0000259" key="4">
    <source>
        <dbReference type="PROSITE" id="PS50011"/>
    </source>
</evidence>
<dbReference type="PROSITE" id="PS00107">
    <property type="entry name" value="PROTEIN_KINASE_ATP"/>
    <property type="match status" value="1"/>
</dbReference>
<dbReference type="InterPro" id="IPR050198">
    <property type="entry name" value="Non-receptor_tyrosine_kinases"/>
</dbReference>
<organism evidence="5 6">
    <name type="scientific">Acaulospora morrowiae</name>
    <dbReference type="NCBI Taxonomy" id="94023"/>
    <lineage>
        <taxon>Eukaryota</taxon>
        <taxon>Fungi</taxon>
        <taxon>Fungi incertae sedis</taxon>
        <taxon>Mucoromycota</taxon>
        <taxon>Glomeromycotina</taxon>
        <taxon>Glomeromycetes</taxon>
        <taxon>Diversisporales</taxon>
        <taxon>Acaulosporaceae</taxon>
        <taxon>Acaulospora</taxon>
    </lineage>
</organism>
<dbReference type="Pfam" id="PF07714">
    <property type="entry name" value="PK_Tyr_Ser-Thr"/>
    <property type="match status" value="1"/>
</dbReference>
<dbReference type="GO" id="GO:0005524">
    <property type="term" value="F:ATP binding"/>
    <property type="evidence" value="ECO:0007669"/>
    <property type="project" value="UniProtKB-UniRule"/>
</dbReference>
<protein>
    <submittedName>
        <fullName evidence="5">3773_t:CDS:1</fullName>
    </submittedName>
</protein>
<dbReference type="EMBL" id="CAJVPV010000571">
    <property type="protein sequence ID" value="CAG8463456.1"/>
    <property type="molecule type" value="Genomic_DNA"/>
</dbReference>
<dbReference type="SUPFAM" id="SSF56112">
    <property type="entry name" value="Protein kinase-like (PK-like)"/>
    <property type="match status" value="1"/>
</dbReference>
<dbReference type="InterPro" id="IPR001245">
    <property type="entry name" value="Ser-Thr/Tyr_kinase_cat_dom"/>
</dbReference>
<reference evidence="5" key="1">
    <citation type="submission" date="2021-06" db="EMBL/GenBank/DDBJ databases">
        <authorList>
            <person name="Kallberg Y."/>
            <person name="Tangrot J."/>
            <person name="Rosling A."/>
        </authorList>
    </citation>
    <scope>NUCLEOTIDE SEQUENCE</scope>
    <source>
        <strain evidence="5">CL551</strain>
    </source>
</reference>
<keyword evidence="6" id="KW-1185">Reference proteome</keyword>
<evidence type="ECO:0000256" key="2">
    <source>
        <dbReference type="ARBA" id="ARBA00022840"/>
    </source>
</evidence>
<evidence type="ECO:0000256" key="3">
    <source>
        <dbReference type="PROSITE-ProRule" id="PRU10141"/>
    </source>
</evidence>
<feature type="binding site" evidence="3">
    <location>
        <position position="254"/>
    </location>
    <ligand>
        <name>ATP</name>
        <dbReference type="ChEBI" id="CHEBI:30616"/>
    </ligand>
</feature>
<dbReference type="Proteomes" id="UP000789342">
    <property type="component" value="Unassembled WGS sequence"/>
</dbReference>
<accession>A0A9N8VX63</accession>
<dbReference type="GO" id="GO:0004672">
    <property type="term" value="F:protein kinase activity"/>
    <property type="evidence" value="ECO:0007669"/>
    <property type="project" value="InterPro"/>
</dbReference>
<keyword evidence="1 3" id="KW-0547">Nucleotide-binding</keyword>
<name>A0A9N8VX63_9GLOM</name>
<comment type="caution">
    <text evidence="5">The sequence shown here is derived from an EMBL/GenBank/DDBJ whole genome shotgun (WGS) entry which is preliminary data.</text>
</comment>